<accession>A0AAW4WLM1</accession>
<dbReference type="FunFam" id="3.40.1690.10:FF:000001">
    <property type="entry name" value="Flagellar biosynthetic protein FlhB"/>
    <property type="match status" value="1"/>
</dbReference>
<dbReference type="EMBL" id="JAJEQW010000003">
    <property type="protein sequence ID" value="MCC2241569.1"/>
    <property type="molecule type" value="Genomic_DNA"/>
</dbReference>
<keyword evidence="5 12" id="KW-1003">Cell membrane</keyword>
<sequence>MEERDLLLKYNLQWFAKEGPGGEKTEPATAKKLKDAREEGKVAKSKEFSGAVDLIVLFLGLKIFGSYVSETLMNEFSGFYRKIPDILLENKTGMTVKSSHMLMSQAVIEMIKVMIPFLLIGIVVTFLVSVLQVGWKISGKPLKPELSKFNPINGFKRMFSKDSLFELVKSIVKVALVMYVAYSEIKDRQGELFVIYDMELLQAVALIAGLIVNVGLKTSLVYLIVGIADLIYQKHKFKEEMKMTKQEVKDEYKNTEGDPQIKGRQRQRMREASQRRMMQDVPKADVVITNPTHYAVAIRYDAEVSKAPVVVAKGEDFLAAKIKEVARENQVEIVENKPLARMLYANVNVGAEIPPELYQAVAEVLAMVYNLKGRN</sequence>
<keyword evidence="10 12" id="KW-0472">Membrane</keyword>
<keyword evidence="13" id="KW-0282">Flagellum</keyword>
<evidence type="ECO:0000313" key="13">
    <source>
        <dbReference type="EMBL" id="MCC2241569.1"/>
    </source>
</evidence>
<feature type="transmembrane region" description="Helical" evidence="12">
    <location>
        <begin position="113"/>
        <end position="135"/>
    </location>
</feature>
<comment type="similarity">
    <text evidence="2 12">Belongs to the type III secretion exporter family.</text>
</comment>
<evidence type="ECO:0000256" key="4">
    <source>
        <dbReference type="ARBA" id="ARBA00022448"/>
    </source>
</evidence>
<dbReference type="RefSeq" id="WP_227709786.1">
    <property type="nucleotide sequence ID" value="NZ_JAJEQW010000003.1"/>
</dbReference>
<dbReference type="Gene3D" id="3.40.1690.10">
    <property type="entry name" value="secretion proteins EscU"/>
    <property type="match status" value="1"/>
</dbReference>
<evidence type="ECO:0000256" key="3">
    <source>
        <dbReference type="ARBA" id="ARBA00021622"/>
    </source>
</evidence>
<keyword evidence="7 12" id="KW-1005">Bacterial flagellum biogenesis</keyword>
<dbReference type="PANTHER" id="PTHR30531">
    <property type="entry name" value="FLAGELLAR BIOSYNTHETIC PROTEIN FLHB"/>
    <property type="match status" value="1"/>
</dbReference>
<dbReference type="PRINTS" id="PR00950">
    <property type="entry name" value="TYPE3IMSPROT"/>
</dbReference>
<keyword evidence="13" id="KW-0969">Cilium</keyword>
<evidence type="ECO:0000256" key="8">
    <source>
        <dbReference type="ARBA" id="ARBA00022927"/>
    </source>
</evidence>
<evidence type="ECO:0000256" key="5">
    <source>
        <dbReference type="ARBA" id="ARBA00022475"/>
    </source>
</evidence>
<dbReference type="NCBIfam" id="TIGR00328">
    <property type="entry name" value="flhB"/>
    <property type="match status" value="1"/>
</dbReference>
<dbReference type="Gene3D" id="6.10.250.2080">
    <property type="match status" value="1"/>
</dbReference>
<dbReference type="GO" id="GO:0044780">
    <property type="term" value="P:bacterial-type flagellum assembly"/>
    <property type="evidence" value="ECO:0007669"/>
    <property type="project" value="InterPro"/>
</dbReference>
<keyword evidence="4 12" id="KW-0813">Transport</keyword>
<evidence type="ECO:0000256" key="11">
    <source>
        <dbReference type="ARBA" id="ARBA00023225"/>
    </source>
</evidence>
<dbReference type="SUPFAM" id="SSF160544">
    <property type="entry name" value="EscU C-terminal domain-like"/>
    <property type="match status" value="1"/>
</dbReference>
<reference evidence="13" key="1">
    <citation type="submission" date="2021-10" db="EMBL/GenBank/DDBJ databases">
        <title>Anaerobic single-cell dispensing facilitates the cultivation of human gut bacteria.</title>
        <authorList>
            <person name="Afrizal A."/>
        </authorList>
    </citation>
    <scope>NUCLEOTIDE SEQUENCE</scope>
    <source>
        <strain evidence="13">CLA-AA-H204</strain>
    </source>
</reference>
<dbReference type="InterPro" id="IPR006135">
    <property type="entry name" value="T3SS_substrate_exporter"/>
</dbReference>
<dbReference type="Pfam" id="PF01312">
    <property type="entry name" value="Bac_export_2"/>
    <property type="match status" value="1"/>
</dbReference>
<evidence type="ECO:0000256" key="12">
    <source>
        <dbReference type="RuleBase" id="RU364091"/>
    </source>
</evidence>
<name>A0AAW4WLM1_9FIRM</name>
<comment type="function">
    <text evidence="12">Required for formation of the rod structure in the basal body of the flagellar apparatus. Together with FliI and FliH, may constitute the export apparatus of flagellin.</text>
</comment>
<evidence type="ECO:0000313" key="14">
    <source>
        <dbReference type="Proteomes" id="UP001198893"/>
    </source>
</evidence>
<organism evidence="13 14">
    <name type="scientific">Roseburia amylophila</name>
    <dbReference type="NCBI Taxonomy" id="2981794"/>
    <lineage>
        <taxon>Bacteria</taxon>
        <taxon>Bacillati</taxon>
        <taxon>Bacillota</taxon>
        <taxon>Clostridia</taxon>
        <taxon>Lachnospirales</taxon>
        <taxon>Lachnospiraceae</taxon>
        <taxon>Roseburia</taxon>
    </lineage>
</organism>
<dbReference type="InterPro" id="IPR006136">
    <property type="entry name" value="FlhB"/>
</dbReference>
<keyword evidence="13" id="KW-0966">Cell projection</keyword>
<evidence type="ECO:0000256" key="6">
    <source>
        <dbReference type="ARBA" id="ARBA00022692"/>
    </source>
</evidence>
<dbReference type="Proteomes" id="UP001198893">
    <property type="component" value="Unassembled WGS sequence"/>
</dbReference>
<comment type="caution">
    <text evidence="13">The sequence shown here is derived from an EMBL/GenBank/DDBJ whole genome shotgun (WGS) entry which is preliminary data.</text>
</comment>
<dbReference type="AlphaFoldDB" id="A0AAW4WLM1"/>
<keyword evidence="9 12" id="KW-1133">Transmembrane helix</keyword>
<protein>
    <recommendedName>
        <fullName evidence="3 12">Flagellar biosynthetic protein FlhB</fullName>
    </recommendedName>
</protein>
<feature type="transmembrane region" description="Helical" evidence="12">
    <location>
        <begin position="202"/>
        <end position="232"/>
    </location>
</feature>
<dbReference type="InterPro" id="IPR029025">
    <property type="entry name" value="T3SS_substrate_exporter_C"/>
</dbReference>
<evidence type="ECO:0000256" key="9">
    <source>
        <dbReference type="ARBA" id="ARBA00022989"/>
    </source>
</evidence>
<evidence type="ECO:0000256" key="2">
    <source>
        <dbReference type="ARBA" id="ARBA00010690"/>
    </source>
</evidence>
<dbReference type="PANTHER" id="PTHR30531:SF12">
    <property type="entry name" value="FLAGELLAR BIOSYNTHETIC PROTEIN FLHB"/>
    <property type="match status" value="1"/>
</dbReference>
<comment type="subcellular location">
    <subcellularLocation>
        <location evidence="1">Cell membrane</location>
        <topology evidence="1">Multi-pass membrane protein</topology>
    </subcellularLocation>
</comment>
<keyword evidence="11 12" id="KW-1006">Bacterial flagellum protein export</keyword>
<dbReference type="GO" id="GO:0009306">
    <property type="term" value="P:protein secretion"/>
    <property type="evidence" value="ECO:0007669"/>
    <property type="project" value="InterPro"/>
</dbReference>
<evidence type="ECO:0000256" key="1">
    <source>
        <dbReference type="ARBA" id="ARBA00004651"/>
    </source>
</evidence>
<gene>
    <name evidence="12 13" type="primary">flhB</name>
    <name evidence="13" type="ORF">LKD47_04510</name>
</gene>
<evidence type="ECO:0000256" key="10">
    <source>
        <dbReference type="ARBA" id="ARBA00023136"/>
    </source>
</evidence>
<keyword evidence="8 12" id="KW-0653">Protein transport</keyword>
<evidence type="ECO:0000256" key="7">
    <source>
        <dbReference type="ARBA" id="ARBA00022795"/>
    </source>
</evidence>
<proteinExistence type="inferred from homology"/>
<comment type="caution">
    <text evidence="12">Lacks conserved residue(s) required for the propagation of feature annotation.</text>
</comment>
<keyword evidence="6 12" id="KW-0812">Transmembrane</keyword>
<dbReference type="GO" id="GO:0005886">
    <property type="term" value="C:plasma membrane"/>
    <property type="evidence" value="ECO:0007669"/>
    <property type="project" value="UniProtKB-SubCell"/>
</dbReference>